<accession>A0A0F0LML1</accession>
<organism evidence="1 2">
    <name type="scientific">Microbacterium azadirachtae</name>
    <dbReference type="NCBI Taxonomy" id="582680"/>
    <lineage>
        <taxon>Bacteria</taxon>
        <taxon>Bacillati</taxon>
        <taxon>Actinomycetota</taxon>
        <taxon>Actinomycetes</taxon>
        <taxon>Micrococcales</taxon>
        <taxon>Microbacteriaceae</taxon>
        <taxon>Microbacterium</taxon>
    </lineage>
</organism>
<dbReference type="EMBL" id="JYIX01000028">
    <property type="protein sequence ID" value="KJL34467.1"/>
    <property type="molecule type" value="Genomic_DNA"/>
</dbReference>
<dbReference type="Pfam" id="PF05402">
    <property type="entry name" value="PqqD"/>
    <property type="match status" value="1"/>
</dbReference>
<dbReference type="AlphaFoldDB" id="A0A0F0LML1"/>
<proteinExistence type="predicted"/>
<protein>
    <recommendedName>
        <fullName evidence="3">Coenzyme PQQ synthesis protein D (PqqD)</fullName>
    </recommendedName>
</protein>
<sequence length="102" mass="10875">MGHSETQQWRIADAVAWTSNSDGIVALDLESETAHPTALLGTAAFIWDELDANGPIDTEHLLRNIAMAFEVGVDEIRADVIDLLATLRDGGLATTQVSTTVG</sequence>
<dbReference type="InterPro" id="IPR041881">
    <property type="entry name" value="PqqD_sf"/>
</dbReference>
<dbReference type="RefSeq" id="WP_045271070.1">
    <property type="nucleotide sequence ID" value="NZ_JYIX01000028.1"/>
</dbReference>
<reference evidence="1 2" key="1">
    <citation type="submission" date="2015-02" db="EMBL/GenBank/DDBJ databases">
        <title>Draft genome sequences of ten Microbacterium spp. with emphasis on heavy metal contaminated environments.</title>
        <authorList>
            <person name="Corretto E."/>
        </authorList>
    </citation>
    <scope>NUCLEOTIDE SEQUENCE [LARGE SCALE GENOMIC DNA]</scope>
    <source>
        <strain evidence="1 2">ARN176</strain>
    </source>
</reference>
<evidence type="ECO:0000313" key="1">
    <source>
        <dbReference type="EMBL" id="KJL34467.1"/>
    </source>
</evidence>
<evidence type="ECO:0000313" key="2">
    <source>
        <dbReference type="Proteomes" id="UP000033740"/>
    </source>
</evidence>
<dbReference type="PATRIC" id="fig|582680.6.peg.980"/>
<dbReference type="InterPro" id="IPR008792">
    <property type="entry name" value="PQQD"/>
</dbReference>
<gene>
    <name evidence="1" type="ORF">RS86_00953</name>
</gene>
<dbReference type="Gene3D" id="1.10.10.1150">
    <property type="entry name" value="Coenzyme PQQ synthesis protein D (PqqD)"/>
    <property type="match status" value="1"/>
</dbReference>
<name>A0A0F0LML1_9MICO</name>
<evidence type="ECO:0008006" key="3">
    <source>
        <dbReference type="Google" id="ProtNLM"/>
    </source>
</evidence>
<dbReference type="Proteomes" id="UP000033740">
    <property type="component" value="Unassembled WGS sequence"/>
</dbReference>
<comment type="caution">
    <text evidence="1">The sequence shown here is derived from an EMBL/GenBank/DDBJ whole genome shotgun (WGS) entry which is preliminary data.</text>
</comment>
<keyword evidence="2" id="KW-1185">Reference proteome</keyword>